<gene>
    <name evidence="3" type="ORF">CBR_g4638</name>
</gene>
<comment type="caution">
    <text evidence="3">The sequence shown here is derived from an EMBL/GenBank/DDBJ whole genome shotgun (WGS) entry which is preliminary data.</text>
</comment>
<proteinExistence type="predicted"/>
<protein>
    <submittedName>
        <fullName evidence="3">Uncharacterized protein</fullName>
    </submittedName>
</protein>
<evidence type="ECO:0000313" key="4">
    <source>
        <dbReference type="Proteomes" id="UP000265515"/>
    </source>
</evidence>
<feature type="coiled-coil region" evidence="1">
    <location>
        <begin position="159"/>
        <end position="186"/>
    </location>
</feature>
<organism evidence="3 4">
    <name type="scientific">Chara braunii</name>
    <name type="common">Braun's stonewort</name>
    <dbReference type="NCBI Taxonomy" id="69332"/>
    <lineage>
        <taxon>Eukaryota</taxon>
        <taxon>Viridiplantae</taxon>
        <taxon>Streptophyta</taxon>
        <taxon>Charophyceae</taxon>
        <taxon>Charales</taxon>
        <taxon>Characeae</taxon>
        <taxon>Chara</taxon>
    </lineage>
</organism>
<evidence type="ECO:0000256" key="2">
    <source>
        <dbReference type="SAM" id="MobiDB-lite"/>
    </source>
</evidence>
<dbReference type="Proteomes" id="UP000265515">
    <property type="component" value="Unassembled WGS sequence"/>
</dbReference>
<feature type="region of interest" description="Disordered" evidence="2">
    <location>
        <begin position="21"/>
        <end position="58"/>
    </location>
</feature>
<feature type="region of interest" description="Disordered" evidence="2">
    <location>
        <begin position="275"/>
        <end position="294"/>
    </location>
</feature>
<accession>A0A388KIE4</accession>
<keyword evidence="4" id="KW-1185">Reference proteome</keyword>
<dbReference type="Gramene" id="GBG69809">
    <property type="protein sequence ID" value="GBG69809"/>
    <property type="gene ID" value="CBR_g4638"/>
</dbReference>
<name>A0A388KIE4_CHABU</name>
<evidence type="ECO:0000256" key="1">
    <source>
        <dbReference type="SAM" id="Coils"/>
    </source>
</evidence>
<reference evidence="3 4" key="1">
    <citation type="journal article" date="2018" name="Cell">
        <title>The Chara Genome: Secondary Complexity and Implications for Plant Terrestrialization.</title>
        <authorList>
            <person name="Nishiyama T."/>
            <person name="Sakayama H."/>
            <person name="Vries J.D."/>
            <person name="Buschmann H."/>
            <person name="Saint-Marcoux D."/>
            <person name="Ullrich K.K."/>
            <person name="Haas F.B."/>
            <person name="Vanderstraeten L."/>
            <person name="Becker D."/>
            <person name="Lang D."/>
            <person name="Vosolsobe S."/>
            <person name="Rombauts S."/>
            <person name="Wilhelmsson P.K.I."/>
            <person name="Janitza P."/>
            <person name="Kern R."/>
            <person name="Heyl A."/>
            <person name="Rumpler F."/>
            <person name="Villalobos L.I.A.C."/>
            <person name="Clay J.M."/>
            <person name="Skokan R."/>
            <person name="Toyoda A."/>
            <person name="Suzuki Y."/>
            <person name="Kagoshima H."/>
            <person name="Schijlen E."/>
            <person name="Tajeshwar N."/>
            <person name="Catarino B."/>
            <person name="Hetherington A.J."/>
            <person name="Saltykova A."/>
            <person name="Bonnot C."/>
            <person name="Breuninger H."/>
            <person name="Symeonidi A."/>
            <person name="Radhakrishnan G.V."/>
            <person name="Van Nieuwerburgh F."/>
            <person name="Deforce D."/>
            <person name="Chang C."/>
            <person name="Karol K.G."/>
            <person name="Hedrich R."/>
            <person name="Ulvskov P."/>
            <person name="Glockner G."/>
            <person name="Delwiche C.F."/>
            <person name="Petrasek J."/>
            <person name="Van de Peer Y."/>
            <person name="Friml J."/>
            <person name="Beilby M."/>
            <person name="Dolan L."/>
            <person name="Kohara Y."/>
            <person name="Sugano S."/>
            <person name="Fujiyama A."/>
            <person name="Delaux P.-M."/>
            <person name="Quint M."/>
            <person name="TheiBen G."/>
            <person name="Hagemann M."/>
            <person name="Harholt J."/>
            <person name="Dunand C."/>
            <person name="Zachgo S."/>
            <person name="Langdale J."/>
            <person name="Maumus F."/>
            <person name="Straeten D.V.D."/>
            <person name="Gould S.B."/>
            <person name="Rensing S.A."/>
        </authorList>
    </citation>
    <scope>NUCLEOTIDE SEQUENCE [LARGE SCALE GENOMIC DNA]</scope>
    <source>
        <strain evidence="3 4">S276</strain>
    </source>
</reference>
<evidence type="ECO:0000313" key="3">
    <source>
        <dbReference type="EMBL" id="GBG69809.1"/>
    </source>
</evidence>
<keyword evidence="1" id="KW-0175">Coiled coil</keyword>
<dbReference type="AlphaFoldDB" id="A0A388KIE4"/>
<dbReference type="EMBL" id="BFEA01000120">
    <property type="protein sequence ID" value="GBG69809.1"/>
    <property type="molecule type" value="Genomic_DNA"/>
</dbReference>
<feature type="coiled-coil region" evidence="1">
    <location>
        <begin position="108"/>
        <end position="135"/>
    </location>
</feature>
<sequence length="294" mass="33182">MQAGRRVNTLEDIISRINSKHEADVAREKAVQEGNDGKKREHEEKERRLREKREREEFQSSIRQELSSKLDAVREVVSGKKASDAEEIAKLRAQVEMLCCRKEPVVTKDSVVDEVRKLKARVDDLQRARDAVSTSATIRQTCDDAKELTRFRKEQLDVKAATDKRLATLEAVIVALQKQCEVAEADAEAWKNGALRPGNKRGAMAIGQTLATEARVRSRVTPAVTPGATGRVNPQIKAMVERHQQEVDLLKEMRLREVNARKESEEEIERLRNSLAKLDSAKKRGGTNLKSKLD</sequence>